<evidence type="ECO:0000313" key="1">
    <source>
        <dbReference type="EMBL" id="PST37847.1"/>
    </source>
</evidence>
<organism evidence="1 2">
    <name type="scientific">Clostridium fessum</name>
    <dbReference type="NCBI Taxonomy" id="2126740"/>
    <lineage>
        <taxon>Bacteria</taxon>
        <taxon>Bacillati</taxon>
        <taxon>Bacillota</taxon>
        <taxon>Clostridia</taxon>
        <taxon>Eubacteriales</taxon>
        <taxon>Clostridiaceae</taxon>
        <taxon>Clostridium</taxon>
    </lineage>
</organism>
<name>A0A2T3FRE1_9CLOT</name>
<dbReference type="Proteomes" id="UP000241048">
    <property type="component" value="Unassembled WGS sequence"/>
</dbReference>
<comment type="caution">
    <text evidence="1">The sequence shown here is derived from an EMBL/GenBank/DDBJ whole genome shotgun (WGS) entry which is preliminary data.</text>
</comment>
<dbReference type="NCBIfam" id="NF038232">
    <property type="entry name" value="STM3845_fam"/>
    <property type="match status" value="1"/>
</dbReference>
<dbReference type="InterPro" id="IPR049725">
    <property type="entry name" value="STM3845-like"/>
</dbReference>
<dbReference type="AlphaFoldDB" id="A0A2T3FRE1"/>
<dbReference type="EMBL" id="PYLO01000002">
    <property type="protein sequence ID" value="PST37847.1"/>
    <property type="molecule type" value="Genomic_DNA"/>
</dbReference>
<proteinExistence type="predicted"/>
<protein>
    <submittedName>
        <fullName evidence="1">Uncharacterized protein</fullName>
    </submittedName>
</protein>
<reference evidence="1 2" key="1">
    <citation type="submission" date="2018-03" db="EMBL/GenBank/DDBJ databases">
        <title>Lachnoclostridium SNUG30386 gen.nov., sp.nov., isolated from human faeces.</title>
        <authorList>
            <person name="Seo B."/>
            <person name="Jeon K."/>
            <person name="Ko G."/>
        </authorList>
    </citation>
    <scope>NUCLEOTIDE SEQUENCE [LARGE SCALE GENOMIC DNA]</scope>
    <source>
        <strain evidence="1 2">SNUG30386</strain>
    </source>
</reference>
<keyword evidence="2" id="KW-1185">Reference proteome</keyword>
<sequence>MELLNIYEKIYKDVFCKTFSRFFFVFLCGGADKNNIRNRVRTYLEKERFQVLYPEDLFMDMLNRDKNSDLLEYENLLADSADVVCIICESMGSAVELGAFVQSEKFEQKLIVCMNQKYARDKSFIMMGPVKHLEKKNKEAVIRYKDTEPEKLGAALSKKMTILRRFAQKGNKMQSFENIAAYISFIPVIVYFFKDVKRKELHKTLKELLLKNKELPATYNKLFNASLKYMVRSGSLTTRFDENENDEILSLSKAGYMEVNDLLKLSYAANRTVLHDKIRCDILREQLNN</sequence>
<dbReference type="RefSeq" id="WP_107000878.1">
    <property type="nucleotide sequence ID" value="NZ_JAQDFZ010000002.1"/>
</dbReference>
<gene>
    <name evidence="1" type="ORF">C7U56_08285</name>
</gene>
<evidence type="ECO:0000313" key="2">
    <source>
        <dbReference type="Proteomes" id="UP000241048"/>
    </source>
</evidence>
<accession>A0A2T3FRE1</accession>